<dbReference type="Proteomes" id="UP000647339">
    <property type="component" value="Unassembled WGS sequence"/>
</dbReference>
<evidence type="ECO:0000259" key="2">
    <source>
        <dbReference type="Pfam" id="PF00561"/>
    </source>
</evidence>
<organism evidence="3 4">
    <name type="scientific">Echinicola rosea</name>
    <dbReference type="NCBI Taxonomy" id="1807691"/>
    <lineage>
        <taxon>Bacteria</taxon>
        <taxon>Pseudomonadati</taxon>
        <taxon>Bacteroidota</taxon>
        <taxon>Cytophagia</taxon>
        <taxon>Cytophagales</taxon>
        <taxon>Cyclobacteriaceae</taxon>
        <taxon>Echinicola</taxon>
    </lineage>
</organism>
<gene>
    <name evidence="3" type="ORF">GCM10011339_32180</name>
</gene>
<accession>A0ABQ1V8S4</accession>
<sequence length="332" mass="38123">MTANHENVSILSKMPLITNTTYSGPSVLFNGHLQTIFPALFRKHLSLPFDRERITTPDGDFLDLDWLCQDSKKLVIICHGLEGDSRRPYMRGMAKHFFQNKYDVLTWNFRGCSGELNIRPFFYHSGATYDLQTVIDHAEGKYAQIYLIGFSLGGNLTLKYLGEPLPKSSKIKKAVAISAPLHLKSSCTKISNKENLIYSNRFLKTLKVKVRQKALMFPDELSIEGLYKIKTLKEFDDKFTGPMHGFRDADHYYDQCSSLYFLDGITIPTLILNAKNDPFLSEKCFPVEKAHSLEKVFMEFPEIGGHVGFTPRKRKEIYWSENRAFEFIDSDD</sequence>
<evidence type="ECO:0000256" key="1">
    <source>
        <dbReference type="ARBA" id="ARBA00010884"/>
    </source>
</evidence>
<keyword evidence="4" id="KW-1185">Reference proteome</keyword>
<keyword evidence="3" id="KW-0378">Hydrolase</keyword>
<name>A0ABQ1V8S4_9BACT</name>
<dbReference type="SUPFAM" id="SSF53474">
    <property type="entry name" value="alpha/beta-Hydrolases"/>
    <property type="match status" value="1"/>
</dbReference>
<dbReference type="InterPro" id="IPR050960">
    <property type="entry name" value="AB_hydrolase_4_sf"/>
</dbReference>
<dbReference type="PANTHER" id="PTHR10794:SF94">
    <property type="entry name" value="ESTERASE YHET-RELATED"/>
    <property type="match status" value="1"/>
</dbReference>
<dbReference type="PIRSF" id="PIRSF005211">
    <property type="entry name" value="Ab_hydro_YheT"/>
    <property type="match status" value="1"/>
</dbReference>
<evidence type="ECO:0000313" key="3">
    <source>
        <dbReference type="EMBL" id="GGF41223.1"/>
    </source>
</evidence>
<proteinExistence type="inferred from homology"/>
<dbReference type="EMBL" id="BMIU01000017">
    <property type="protein sequence ID" value="GGF41223.1"/>
    <property type="molecule type" value="Genomic_DNA"/>
</dbReference>
<feature type="domain" description="AB hydrolase-1" evidence="2">
    <location>
        <begin position="74"/>
        <end position="282"/>
    </location>
</feature>
<dbReference type="InterPro" id="IPR012020">
    <property type="entry name" value="ABHD4"/>
</dbReference>
<dbReference type="InterPro" id="IPR029058">
    <property type="entry name" value="AB_hydrolase_fold"/>
</dbReference>
<dbReference type="InterPro" id="IPR000073">
    <property type="entry name" value="AB_hydrolase_1"/>
</dbReference>
<dbReference type="PANTHER" id="PTHR10794">
    <property type="entry name" value="ABHYDROLASE DOMAIN-CONTAINING PROTEIN"/>
    <property type="match status" value="1"/>
</dbReference>
<reference evidence="4" key="1">
    <citation type="journal article" date="2019" name="Int. J. Syst. Evol. Microbiol.">
        <title>The Global Catalogue of Microorganisms (GCM) 10K type strain sequencing project: providing services to taxonomists for standard genome sequencing and annotation.</title>
        <authorList>
            <consortium name="The Broad Institute Genomics Platform"/>
            <consortium name="The Broad Institute Genome Sequencing Center for Infectious Disease"/>
            <person name="Wu L."/>
            <person name="Ma J."/>
        </authorList>
    </citation>
    <scope>NUCLEOTIDE SEQUENCE [LARGE SCALE GENOMIC DNA]</scope>
    <source>
        <strain evidence="4">CGMCC 1.15407</strain>
    </source>
</reference>
<evidence type="ECO:0000313" key="4">
    <source>
        <dbReference type="Proteomes" id="UP000647339"/>
    </source>
</evidence>
<dbReference type="Pfam" id="PF00561">
    <property type="entry name" value="Abhydrolase_1"/>
    <property type="match status" value="1"/>
</dbReference>
<comment type="similarity">
    <text evidence="1">Belongs to the AB hydrolase superfamily. AB hydrolase 4 family.</text>
</comment>
<comment type="caution">
    <text evidence="3">The sequence shown here is derived from an EMBL/GenBank/DDBJ whole genome shotgun (WGS) entry which is preliminary data.</text>
</comment>
<protein>
    <submittedName>
        <fullName evidence="3">Alpha/beta hydrolase</fullName>
    </submittedName>
</protein>
<dbReference type="GO" id="GO:0016787">
    <property type="term" value="F:hydrolase activity"/>
    <property type="evidence" value="ECO:0007669"/>
    <property type="project" value="UniProtKB-KW"/>
</dbReference>
<dbReference type="Gene3D" id="3.40.50.1820">
    <property type="entry name" value="alpha/beta hydrolase"/>
    <property type="match status" value="1"/>
</dbReference>